<keyword evidence="3" id="KW-1185">Reference proteome</keyword>
<proteinExistence type="predicted"/>
<reference evidence="3" key="1">
    <citation type="submission" date="2014-01" db="EMBL/GenBank/DDBJ databases">
        <title>Genomic and Proteomic Analysis of Broad Host Range Virulent Bacillus Group Phage BCP8-2 Leading To the Creation of New Genus within Myoviruses.</title>
        <authorList>
            <person name="Bandara N."/>
            <person name="Asare P.T."/>
            <person name="Kim K.P."/>
        </authorList>
    </citation>
    <scope>NUCLEOTIDE SEQUENCE [LARGE SCALE GENOMIC DNA]</scope>
</reference>
<feature type="region of interest" description="Disordered" evidence="1">
    <location>
        <begin position="153"/>
        <end position="178"/>
    </location>
</feature>
<dbReference type="GeneID" id="24723438"/>
<dbReference type="KEGG" id="vg:24723438"/>
<sequence length="178" mass="20887">MLDVKVDILDFQDLRIIDENGEYKVYDMREELKVNESNLLQEMLHQPSKYIYWSSVLEKIKFFQEKTELQLELVIARLDPQAREEIKKSGDKPTKDSVDAYIKQQQEFVDAKEQCLYYDYIAGRLARIVKAFEQRKDMLQSYGKQIAEDKTYGAGAGSRIEQSPFPVPQQTQYWGGKQ</sequence>
<feature type="compositionally biased region" description="Polar residues" evidence="1">
    <location>
        <begin position="168"/>
        <end position="178"/>
    </location>
</feature>
<dbReference type="OrthoDB" id="10991at10239"/>
<name>A0A0E3D9Q8_9CAUD</name>
<protein>
    <submittedName>
        <fullName evidence="2">Uncharacterized protein</fullName>
    </submittedName>
</protein>
<reference evidence="2 3" key="2">
    <citation type="journal article" date="2015" name="Arch. Virol.">
        <title>Complete genome sequence analysis and identification of putative metallo-beta-lactamase and SpoIIIE homologs in Bacillus cereus group phage BCP8-2, a new member of the proposed Bastille-like group.</title>
        <authorList>
            <person name="Asare P.T."/>
            <person name="Bandara N."/>
            <person name="Jeong T.Y."/>
            <person name="Ryu S."/>
            <person name="Klumpp J."/>
            <person name="Kim K.P."/>
        </authorList>
    </citation>
    <scope>NUCLEOTIDE SEQUENCE [LARGE SCALE GENOMIC DNA]</scope>
    <source>
        <strain evidence="2">BCP8-2</strain>
    </source>
</reference>
<evidence type="ECO:0000313" key="3">
    <source>
        <dbReference type="Proteomes" id="UP000033014"/>
    </source>
</evidence>
<gene>
    <name evidence="2" type="ORF">BCP8-2_174</name>
</gene>
<evidence type="ECO:0000256" key="1">
    <source>
        <dbReference type="SAM" id="MobiDB-lite"/>
    </source>
</evidence>
<organism evidence="2 3">
    <name type="scientific">Bacillus phage BCP8-2</name>
    <dbReference type="NCBI Taxonomy" id="1129192"/>
    <lineage>
        <taxon>Viruses</taxon>
        <taxon>Duplodnaviria</taxon>
        <taxon>Heunggongvirae</taxon>
        <taxon>Uroviricota</taxon>
        <taxon>Caudoviricetes</taxon>
        <taxon>Herelleviridae</taxon>
        <taxon>Bastillevirinae</taxon>
        <taxon>Caeruleovirus</taxon>
        <taxon>Caeruleovirus BCP82</taxon>
    </lineage>
</organism>
<dbReference type="RefSeq" id="YP_009149735.1">
    <property type="nucleotide sequence ID" value="NC_027355.1"/>
</dbReference>
<accession>A0A0E3D9Q8</accession>
<dbReference type="EMBL" id="KJ081346">
    <property type="protein sequence ID" value="AHJ87212.1"/>
    <property type="molecule type" value="Genomic_DNA"/>
</dbReference>
<dbReference type="Proteomes" id="UP000033014">
    <property type="component" value="Segment"/>
</dbReference>
<evidence type="ECO:0000313" key="2">
    <source>
        <dbReference type="EMBL" id="AHJ87212.1"/>
    </source>
</evidence>